<dbReference type="SUPFAM" id="SSF53474">
    <property type="entry name" value="alpha/beta-Hydrolases"/>
    <property type="match status" value="1"/>
</dbReference>
<dbReference type="HOGENOM" id="CLU_020336_20_1_1"/>
<dbReference type="Proteomes" id="UP000029964">
    <property type="component" value="Unassembled WGS sequence"/>
</dbReference>
<dbReference type="InterPro" id="IPR029058">
    <property type="entry name" value="AB_hydrolase_fold"/>
</dbReference>
<keyword evidence="4" id="KW-1185">Reference proteome</keyword>
<organism evidence="3 4">
    <name type="scientific">Hapsidospora chrysogenum (strain ATCC 11550 / CBS 779.69 / DSM 880 / IAM 14645 / JCM 23072 / IMI 49137)</name>
    <name type="common">Acremonium chrysogenum</name>
    <dbReference type="NCBI Taxonomy" id="857340"/>
    <lineage>
        <taxon>Eukaryota</taxon>
        <taxon>Fungi</taxon>
        <taxon>Dikarya</taxon>
        <taxon>Ascomycota</taxon>
        <taxon>Pezizomycotina</taxon>
        <taxon>Sordariomycetes</taxon>
        <taxon>Hypocreomycetidae</taxon>
        <taxon>Hypocreales</taxon>
        <taxon>Bionectriaceae</taxon>
        <taxon>Hapsidospora</taxon>
    </lineage>
</organism>
<proteinExistence type="predicted"/>
<evidence type="ECO:0000259" key="2">
    <source>
        <dbReference type="Pfam" id="PF00561"/>
    </source>
</evidence>
<dbReference type="InterPro" id="IPR000073">
    <property type="entry name" value="AB_hydrolase_1"/>
</dbReference>
<dbReference type="OrthoDB" id="19657at2759"/>
<evidence type="ECO:0000256" key="1">
    <source>
        <dbReference type="SAM" id="MobiDB-lite"/>
    </source>
</evidence>
<sequence length="353" mass="39071">MATTTFRFPSIDETTNHPAYPSAVWNLKPDRNGLFPAAKDRGGPVNIAWEIHGTGPTKLLLIMGLAGVTASWQRQTRYFGHDRGDQYSVLIMDNRGMGASDKPLARYSTSAMARDIIEVLDHVGWTGKRQVHAAGISLGGMIAQELACLIPERLASLSLLCTSGEVKNTDTVAEWIGQCVGFVVPKSAEQGIVDTARKLFPVEWLEAPDADDPPSPETTSGCGPAPGDGKYRMFDSNFQRFQAQELTKKRQPGHFTRQGFLCQLVAAWWHRKTPEQLAAMADAVGRERMLVMHGTGDVMIKFSNGERLMDAIKPGTAMVIEGMGHVPVMERYKWCNEVLHERFQAWAQIQDED</sequence>
<dbReference type="PANTHER" id="PTHR43433">
    <property type="entry name" value="HYDROLASE, ALPHA/BETA FOLD FAMILY PROTEIN"/>
    <property type="match status" value="1"/>
</dbReference>
<name>A0A086T655_HAPC1</name>
<protein>
    <submittedName>
        <fullName evidence="3">Putative aminoacrylate hydrolase-like protein</fullName>
    </submittedName>
</protein>
<dbReference type="STRING" id="857340.A0A086T655"/>
<keyword evidence="3" id="KW-0378">Hydrolase</keyword>
<feature type="region of interest" description="Disordered" evidence="1">
    <location>
        <begin position="207"/>
        <end position="226"/>
    </location>
</feature>
<accession>A0A086T655</accession>
<dbReference type="AlphaFoldDB" id="A0A086T655"/>
<dbReference type="EMBL" id="JPKY01000041">
    <property type="protein sequence ID" value="KFH44837.1"/>
    <property type="molecule type" value="Genomic_DNA"/>
</dbReference>
<gene>
    <name evidence="3" type="ORF">ACRE_043000</name>
</gene>
<dbReference type="Pfam" id="PF00561">
    <property type="entry name" value="Abhydrolase_1"/>
    <property type="match status" value="1"/>
</dbReference>
<comment type="caution">
    <text evidence="3">The sequence shown here is derived from an EMBL/GenBank/DDBJ whole genome shotgun (WGS) entry which is preliminary data.</text>
</comment>
<dbReference type="PANTHER" id="PTHR43433:SF5">
    <property type="entry name" value="AB HYDROLASE-1 DOMAIN-CONTAINING PROTEIN"/>
    <property type="match status" value="1"/>
</dbReference>
<dbReference type="GO" id="GO:0016787">
    <property type="term" value="F:hydrolase activity"/>
    <property type="evidence" value="ECO:0007669"/>
    <property type="project" value="UniProtKB-KW"/>
</dbReference>
<evidence type="ECO:0000313" key="4">
    <source>
        <dbReference type="Proteomes" id="UP000029964"/>
    </source>
</evidence>
<dbReference type="InterPro" id="IPR050471">
    <property type="entry name" value="AB_hydrolase"/>
</dbReference>
<reference evidence="4" key="1">
    <citation type="journal article" date="2014" name="Genome Announc.">
        <title>Genome sequence and annotation of Acremonium chrysogenum, producer of the beta-lactam antibiotic cephalosporin C.</title>
        <authorList>
            <person name="Terfehr D."/>
            <person name="Dahlmann T.A."/>
            <person name="Specht T."/>
            <person name="Zadra I."/>
            <person name="Kuernsteiner H."/>
            <person name="Kueck U."/>
        </authorList>
    </citation>
    <scope>NUCLEOTIDE SEQUENCE [LARGE SCALE GENOMIC DNA]</scope>
    <source>
        <strain evidence="4">ATCC 11550 / CBS 779.69 / DSM 880 / IAM 14645 / JCM 23072 / IMI 49137</strain>
    </source>
</reference>
<feature type="domain" description="AB hydrolase-1" evidence="2">
    <location>
        <begin position="59"/>
        <end position="170"/>
    </location>
</feature>
<dbReference type="Gene3D" id="3.40.50.1820">
    <property type="entry name" value="alpha/beta hydrolase"/>
    <property type="match status" value="1"/>
</dbReference>
<evidence type="ECO:0000313" key="3">
    <source>
        <dbReference type="EMBL" id="KFH44837.1"/>
    </source>
</evidence>